<keyword evidence="2" id="KW-1185">Reference proteome</keyword>
<comment type="caution">
    <text evidence="1">The sequence shown here is derived from an EMBL/GenBank/DDBJ whole genome shotgun (WGS) entry which is preliminary data.</text>
</comment>
<evidence type="ECO:0000313" key="2">
    <source>
        <dbReference type="Proteomes" id="UP000618591"/>
    </source>
</evidence>
<protein>
    <submittedName>
        <fullName evidence="1">Uncharacterized protein</fullName>
    </submittedName>
</protein>
<proteinExistence type="predicted"/>
<dbReference type="EMBL" id="BMDW01000039">
    <property type="protein sequence ID" value="GGA62227.1"/>
    <property type="molecule type" value="Genomic_DNA"/>
</dbReference>
<sequence>MTKGKAEMRSMSMGDAEQHLTDLLEARSAPFDFGLVRLDDIITAVPERYTRQPRNIRNRLIKWLKDDANAIQLARYKKGDRPAIQLWSVYDHEHWEAKGAAACNDAYVKRNPLM</sequence>
<accession>A0ABQ1H7E2</accession>
<dbReference type="RefSeq" id="WP_188449903.1">
    <property type="nucleotide sequence ID" value="NZ_BMDW01000039.1"/>
</dbReference>
<reference evidence="2" key="1">
    <citation type="journal article" date="2019" name="Int. J. Syst. Evol. Microbiol.">
        <title>The Global Catalogue of Microorganisms (GCM) 10K type strain sequencing project: providing services to taxonomists for standard genome sequencing and annotation.</title>
        <authorList>
            <consortium name="The Broad Institute Genomics Platform"/>
            <consortium name="The Broad Institute Genome Sequencing Center for Infectious Disease"/>
            <person name="Wu L."/>
            <person name="Ma J."/>
        </authorList>
    </citation>
    <scope>NUCLEOTIDE SEQUENCE [LARGE SCALE GENOMIC DNA]</scope>
    <source>
        <strain evidence="2">CGMCC 1.10106</strain>
    </source>
</reference>
<evidence type="ECO:0000313" key="1">
    <source>
        <dbReference type="EMBL" id="GGA62227.1"/>
    </source>
</evidence>
<name>A0ABQ1H7E2_9SPHN</name>
<gene>
    <name evidence="1" type="ORF">GCM10011395_35590</name>
</gene>
<organism evidence="1 2">
    <name type="scientific">Sphingomonas psychrolutea</name>
    <dbReference type="NCBI Taxonomy" id="1259676"/>
    <lineage>
        <taxon>Bacteria</taxon>
        <taxon>Pseudomonadati</taxon>
        <taxon>Pseudomonadota</taxon>
        <taxon>Alphaproteobacteria</taxon>
        <taxon>Sphingomonadales</taxon>
        <taxon>Sphingomonadaceae</taxon>
        <taxon>Sphingomonas</taxon>
    </lineage>
</organism>
<dbReference type="Proteomes" id="UP000618591">
    <property type="component" value="Unassembled WGS sequence"/>
</dbReference>